<dbReference type="EMBL" id="KI980618">
    <property type="protein sequence ID" value="EXK23703.1"/>
    <property type="molecule type" value="Genomic_DNA"/>
</dbReference>
<proteinExistence type="predicted"/>
<reference evidence="1" key="1">
    <citation type="submission" date="2012-04" db="EMBL/GenBank/DDBJ databases">
        <title>The Genome Sequence of Fusarium oxysporum melonis.</title>
        <authorList>
            <consortium name="The Broad Institute Genome Sequencing Platform"/>
            <person name="Ma L.-J."/>
            <person name="Gale L.R."/>
            <person name="Schwartz D.C."/>
            <person name="Zhou S."/>
            <person name="Corby-Kistler H."/>
            <person name="Young S.K."/>
            <person name="Zeng Q."/>
            <person name="Gargeya S."/>
            <person name="Fitzgerald M."/>
            <person name="Haas B."/>
            <person name="Abouelleil A."/>
            <person name="Alvarado L."/>
            <person name="Arachchi H.M."/>
            <person name="Berlin A."/>
            <person name="Brown A."/>
            <person name="Chapman S.B."/>
            <person name="Chen Z."/>
            <person name="Dunbar C."/>
            <person name="Freedman E."/>
            <person name="Gearin G."/>
            <person name="Goldberg J."/>
            <person name="Griggs A."/>
            <person name="Gujja S."/>
            <person name="Heiman D."/>
            <person name="Howarth C."/>
            <person name="Larson L."/>
            <person name="Lui A."/>
            <person name="MacDonald P.J.P."/>
            <person name="Montmayeur A."/>
            <person name="Murphy C."/>
            <person name="Neiman D."/>
            <person name="Pearson M."/>
            <person name="Priest M."/>
            <person name="Roberts A."/>
            <person name="Saif S."/>
            <person name="Shea T."/>
            <person name="Shenoy N."/>
            <person name="Sisk P."/>
            <person name="Stolte C."/>
            <person name="Sykes S."/>
            <person name="Wortman J."/>
            <person name="Nusbaum C."/>
            <person name="Birren B."/>
        </authorList>
    </citation>
    <scope>NUCLEOTIDE SEQUENCE</scope>
    <source>
        <strain evidence="1">26406</strain>
    </source>
</reference>
<accession>W9Z608</accession>
<evidence type="ECO:0000313" key="1">
    <source>
        <dbReference type="EMBL" id="EXK23703.1"/>
    </source>
</evidence>
<sequence length="42" mass="4972">MAQLDGIVTSQDVRTNWLEMAHREKQMWKGTRYAIYNETTVV</sequence>
<dbReference type="HOGENOM" id="CLU_3260595_0_0_1"/>
<organism evidence="1">
    <name type="scientific">Fusarium oxysporum f. sp. melonis 26406</name>
    <dbReference type="NCBI Taxonomy" id="1089452"/>
    <lineage>
        <taxon>Eukaryota</taxon>
        <taxon>Fungi</taxon>
        <taxon>Dikarya</taxon>
        <taxon>Ascomycota</taxon>
        <taxon>Pezizomycotina</taxon>
        <taxon>Sordariomycetes</taxon>
        <taxon>Hypocreomycetidae</taxon>
        <taxon>Hypocreales</taxon>
        <taxon>Nectriaceae</taxon>
        <taxon>Fusarium</taxon>
        <taxon>Fusarium oxysporum species complex</taxon>
    </lineage>
</organism>
<protein>
    <submittedName>
        <fullName evidence="1">Uncharacterized protein</fullName>
    </submittedName>
</protein>
<gene>
    <name evidence="1" type="ORF">FOMG_19537</name>
</gene>
<dbReference type="VEuPathDB" id="FungiDB:FOMG_19537"/>
<dbReference type="Proteomes" id="UP000030703">
    <property type="component" value="Unassembled WGS sequence"/>
</dbReference>
<reference evidence="1" key="2">
    <citation type="submission" date="2014-02" db="EMBL/GenBank/DDBJ databases">
        <title>Annotation of the Genome Sequence of Fusarium oxysporum f. sp. melonis 26406.</title>
        <authorList>
            <consortium name="The Broad Institute Genomics Platform"/>
            <person name="Ma L.-J."/>
            <person name="Corby-Kistler H."/>
            <person name="Broz K."/>
            <person name="Gale L.R."/>
            <person name="Jonkers W."/>
            <person name="O'Donnell K."/>
            <person name="Ploetz R."/>
            <person name="Steinberg C."/>
            <person name="Schwartz D.C."/>
            <person name="VanEtten H."/>
            <person name="Zhou S."/>
            <person name="Young S.K."/>
            <person name="Zeng Q."/>
            <person name="Gargeya S."/>
            <person name="Fitzgerald M."/>
            <person name="Abouelleil A."/>
            <person name="Alvarado L."/>
            <person name="Chapman S.B."/>
            <person name="Gainer-Dewar J."/>
            <person name="Goldberg J."/>
            <person name="Griggs A."/>
            <person name="Gujja S."/>
            <person name="Hansen M."/>
            <person name="Howarth C."/>
            <person name="Imamovic A."/>
            <person name="Ireland A."/>
            <person name="Larimer J."/>
            <person name="McCowan C."/>
            <person name="Murphy C."/>
            <person name="Pearson M."/>
            <person name="Poon T.W."/>
            <person name="Priest M."/>
            <person name="Roberts A."/>
            <person name="Saif S."/>
            <person name="Shea T."/>
            <person name="Sykes S."/>
            <person name="Wortman J."/>
            <person name="Nusbaum C."/>
            <person name="Birren B."/>
        </authorList>
    </citation>
    <scope>NUCLEOTIDE SEQUENCE</scope>
    <source>
        <strain evidence="1">26406</strain>
    </source>
</reference>
<dbReference type="AlphaFoldDB" id="W9Z608"/>
<name>W9Z608_FUSOX</name>